<proteinExistence type="predicted"/>
<evidence type="ECO:0000313" key="1">
    <source>
        <dbReference type="EMBL" id="CAD2165489.1"/>
    </source>
</evidence>
<accession>A0A6V7UTU0</accession>
<sequence length="46" mass="5725">MKQFICKKANFTCKYIFEDEIKHSVDFFFRDFSKSNQQRDLSLRQR</sequence>
<dbReference type="Proteomes" id="UP000580250">
    <property type="component" value="Unassembled WGS sequence"/>
</dbReference>
<protein>
    <submittedName>
        <fullName evidence="1">Uncharacterized protein</fullName>
    </submittedName>
</protein>
<comment type="caution">
    <text evidence="1">The sequence shown here is derived from an EMBL/GenBank/DDBJ whole genome shotgun (WGS) entry which is preliminary data.</text>
</comment>
<evidence type="ECO:0000313" key="2">
    <source>
        <dbReference type="Proteomes" id="UP000580250"/>
    </source>
</evidence>
<gene>
    <name evidence="1" type="ORF">MENT_LOCUS17208</name>
</gene>
<name>A0A6V7UTU0_MELEN</name>
<dbReference type="EMBL" id="CAJEWN010000110">
    <property type="protein sequence ID" value="CAD2165489.1"/>
    <property type="molecule type" value="Genomic_DNA"/>
</dbReference>
<dbReference type="AlphaFoldDB" id="A0A6V7UTU0"/>
<reference evidence="1 2" key="1">
    <citation type="submission" date="2020-08" db="EMBL/GenBank/DDBJ databases">
        <authorList>
            <person name="Koutsovoulos G."/>
            <person name="Danchin GJ E."/>
        </authorList>
    </citation>
    <scope>NUCLEOTIDE SEQUENCE [LARGE SCALE GENOMIC DNA]</scope>
</reference>
<organism evidence="1 2">
    <name type="scientific">Meloidogyne enterolobii</name>
    <name type="common">Root-knot nematode worm</name>
    <name type="synonym">Meloidogyne mayaguensis</name>
    <dbReference type="NCBI Taxonomy" id="390850"/>
    <lineage>
        <taxon>Eukaryota</taxon>
        <taxon>Metazoa</taxon>
        <taxon>Ecdysozoa</taxon>
        <taxon>Nematoda</taxon>
        <taxon>Chromadorea</taxon>
        <taxon>Rhabditida</taxon>
        <taxon>Tylenchina</taxon>
        <taxon>Tylenchomorpha</taxon>
        <taxon>Tylenchoidea</taxon>
        <taxon>Meloidogynidae</taxon>
        <taxon>Meloidogyninae</taxon>
        <taxon>Meloidogyne</taxon>
    </lineage>
</organism>